<dbReference type="Proteomes" id="UP000612746">
    <property type="component" value="Unassembled WGS sequence"/>
</dbReference>
<gene>
    <name evidence="3" type="ORF">INT44_001069</name>
</gene>
<feature type="compositionally biased region" description="Polar residues" evidence="2">
    <location>
        <begin position="248"/>
        <end position="275"/>
    </location>
</feature>
<dbReference type="OrthoDB" id="2291100at2759"/>
<dbReference type="AlphaFoldDB" id="A0A8H7UJJ3"/>
<feature type="region of interest" description="Disordered" evidence="2">
    <location>
        <begin position="402"/>
        <end position="484"/>
    </location>
</feature>
<feature type="region of interest" description="Disordered" evidence="2">
    <location>
        <begin position="577"/>
        <end position="602"/>
    </location>
</feature>
<feature type="compositionally biased region" description="Basic and acidic residues" evidence="2">
    <location>
        <begin position="163"/>
        <end position="188"/>
    </location>
</feature>
<evidence type="ECO:0000256" key="1">
    <source>
        <dbReference type="SAM" id="Coils"/>
    </source>
</evidence>
<feature type="compositionally biased region" description="Polar residues" evidence="2">
    <location>
        <begin position="339"/>
        <end position="362"/>
    </location>
</feature>
<feature type="coiled-coil region" evidence="1">
    <location>
        <begin position="283"/>
        <end position="338"/>
    </location>
</feature>
<feature type="compositionally biased region" description="Basic and acidic residues" evidence="2">
    <location>
        <begin position="127"/>
        <end position="142"/>
    </location>
</feature>
<feature type="region of interest" description="Disordered" evidence="2">
    <location>
        <begin position="101"/>
        <end position="279"/>
    </location>
</feature>
<comment type="caution">
    <text evidence="3">The sequence shown here is derived from an EMBL/GenBank/DDBJ whole genome shotgun (WGS) entry which is preliminary data.</text>
</comment>
<evidence type="ECO:0000313" key="3">
    <source>
        <dbReference type="EMBL" id="KAG2188316.1"/>
    </source>
</evidence>
<feature type="compositionally biased region" description="Basic and acidic residues" evidence="2">
    <location>
        <begin position="458"/>
        <end position="480"/>
    </location>
</feature>
<keyword evidence="4" id="KW-1185">Reference proteome</keyword>
<organism evidence="3 4">
    <name type="scientific">Umbelopsis vinacea</name>
    <dbReference type="NCBI Taxonomy" id="44442"/>
    <lineage>
        <taxon>Eukaryota</taxon>
        <taxon>Fungi</taxon>
        <taxon>Fungi incertae sedis</taxon>
        <taxon>Mucoromycota</taxon>
        <taxon>Mucoromycotina</taxon>
        <taxon>Umbelopsidomycetes</taxon>
        <taxon>Umbelopsidales</taxon>
        <taxon>Umbelopsidaceae</taxon>
        <taxon>Umbelopsis</taxon>
    </lineage>
</organism>
<name>A0A8H7UJJ3_9FUNG</name>
<feature type="compositionally biased region" description="Basic residues" evidence="2">
    <location>
        <begin position="434"/>
        <end position="448"/>
    </location>
</feature>
<reference evidence="3" key="1">
    <citation type="submission" date="2020-12" db="EMBL/GenBank/DDBJ databases">
        <title>Metabolic potential, ecology and presence of endohyphal bacteria is reflected in genomic diversity of Mucoromycotina.</title>
        <authorList>
            <person name="Muszewska A."/>
            <person name="Okrasinska A."/>
            <person name="Steczkiewicz K."/>
            <person name="Drgas O."/>
            <person name="Orlowska M."/>
            <person name="Perlinska-Lenart U."/>
            <person name="Aleksandrzak-Piekarczyk T."/>
            <person name="Szatraj K."/>
            <person name="Zielenkiewicz U."/>
            <person name="Pilsyk S."/>
            <person name="Malc E."/>
            <person name="Mieczkowski P."/>
            <person name="Kruszewska J.S."/>
            <person name="Biernat P."/>
            <person name="Pawlowska J."/>
        </authorList>
    </citation>
    <scope>NUCLEOTIDE SEQUENCE</scope>
    <source>
        <strain evidence="3">WA0000051536</strain>
    </source>
</reference>
<evidence type="ECO:0000256" key="2">
    <source>
        <dbReference type="SAM" id="MobiDB-lite"/>
    </source>
</evidence>
<proteinExistence type="predicted"/>
<sequence>MYKPKKKKSVFGISSKGNTAPNMGGGMYYPQDQNGRSISPADTLDEVGYPRTNRPITEPTSVRILSPDENAVARPTKSPPPVLMPRPMHAIAPTRNLVLKNEYETADSPTIPAKIQRTPTPQPPARAESDRSCESDYGDAKESAFTPPAELEPSLTSASNSEGKSDEGSDRLEQNVDARMKQLERILQLDEPLNDAPMKTNTFVGGSPIHVSASSSSKSSLDKPPQPDFIISSDNNNNNSGIMRSRRTSTADTGLRSHSSTQQIMQPSTSKQLSSPHDDPTVASVIAQENDMLRKQLSELKLERKEQKKLEDEHKKRIDEMFDKVKQLEGQLRRALDTTNLAPSKSTPTSVGLNNRLAQRSSPGPRIPKRVTTHGEIRHRIIPRTEESEDLYPIVYERPRRKSLTTRPTSGDLKRVSISQTPLEHIPRSVPGRSRSRSRSRERPKHRVATALPEEEIPYYRRESSRQPEVEHKPRRREYLETDSEFYSDDESHYYYDDEPRYHRSPRHSSSAIYGRATIDRRAQPLARRKSFGSYPRRSSHDLFEEGYDRVYLARVAVREPNPIRRRPSNKNLRYREPVYDEHPRAYSSTQTRRHSTKTHYL</sequence>
<evidence type="ECO:0000313" key="4">
    <source>
        <dbReference type="Proteomes" id="UP000612746"/>
    </source>
</evidence>
<feature type="region of interest" description="Disordered" evidence="2">
    <location>
        <begin position="339"/>
        <end position="370"/>
    </location>
</feature>
<protein>
    <submittedName>
        <fullName evidence="3">Uncharacterized protein</fullName>
    </submittedName>
</protein>
<dbReference type="EMBL" id="JAEPRA010000002">
    <property type="protein sequence ID" value="KAG2188316.1"/>
    <property type="molecule type" value="Genomic_DNA"/>
</dbReference>
<accession>A0A8H7UJJ3</accession>
<keyword evidence="1" id="KW-0175">Coiled coil</keyword>
<feature type="compositionally biased region" description="Basic residues" evidence="2">
    <location>
        <begin position="592"/>
        <end position="602"/>
    </location>
</feature>
<feature type="region of interest" description="Disordered" evidence="2">
    <location>
        <begin position="1"/>
        <end position="88"/>
    </location>
</feature>